<name>A0A0N5AR26_9BILA</name>
<sequence>MMTTSGEVILAVVKRVAENYNDYARKFFVKEILVRRNAKERRVFDVVDDDVVYDDDGGDGDDDDDDVGGGCGGGGDVDDDDGIGEGCRSAFVLKL</sequence>
<evidence type="ECO:0000313" key="3">
    <source>
        <dbReference type="WBParaSite" id="SMUV_0000715801-mRNA-1"/>
    </source>
</evidence>
<proteinExistence type="predicted"/>
<dbReference type="Proteomes" id="UP000046393">
    <property type="component" value="Unplaced"/>
</dbReference>
<feature type="region of interest" description="Disordered" evidence="1">
    <location>
        <begin position="52"/>
        <end position="83"/>
    </location>
</feature>
<dbReference type="WBParaSite" id="SMUV_0000715801-mRNA-1">
    <property type="protein sequence ID" value="SMUV_0000715801-mRNA-1"/>
    <property type="gene ID" value="SMUV_0000715801"/>
</dbReference>
<feature type="compositionally biased region" description="Acidic residues" evidence="1">
    <location>
        <begin position="52"/>
        <end position="67"/>
    </location>
</feature>
<organism evidence="2 3">
    <name type="scientific">Syphacia muris</name>
    <dbReference type="NCBI Taxonomy" id="451379"/>
    <lineage>
        <taxon>Eukaryota</taxon>
        <taxon>Metazoa</taxon>
        <taxon>Ecdysozoa</taxon>
        <taxon>Nematoda</taxon>
        <taxon>Chromadorea</taxon>
        <taxon>Rhabditida</taxon>
        <taxon>Spirurina</taxon>
        <taxon>Oxyuridomorpha</taxon>
        <taxon>Oxyuroidea</taxon>
        <taxon>Oxyuridae</taxon>
        <taxon>Syphacia</taxon>
    </lineage>
</organism>
<reference evidence="3" key="1">
    <citation type="submission" date="2017-02" db="UniProtKB">
        <authorList>
            <consortium name="WormBaseParasite"/>
        </authorList>
    </citation>
    <scope>IDENTIFICATION</scope>
</reference>
<dbReference type="AlphaFoldDB" id="A0A0N5AR26"/>
<protein>
    <submittedName>
        <fullName evidence="3">Uncharacterized protein</fullName>
    </submittedName>
</protein>
<evidence type="ECO:0000256" key="1">
    <source>
        <dbReference type="SAM" id="MobiDB-lite"/>
    </source>
</evidence>
<accession>A0A0N5AR26</accession>
<keyword evidence="2" id="KW-1185">Reference proteome</keyword>
<evidence type="ECO:0000313" key="2">
    <source>
        <dbReference type="Proteomes" id="UP000046393"/>
    </source>
</evidence>